<accession>A0A1E1KHY9</accession>
<organism evidence="3 4">
    <name type="scientific">Rhynchosporium graminicola</name>
    <dbReference type="NCBI Taxonomy" id="2792576"/>
    <lineage>
        <taxon>Eukaryota</taxon>
        <taxon>Fungi</taxon>
        <taxon>Dikarya</taxon>
        <taxon>Ascomycota</taxon>
        <taxon>Pezizomycotina</taxon>
        <taxon>Leotiomycetes</taxon>
        <taxon>Helotiales</taxon>
        <taxon>Ploettnerulaceae</taxon>
        <taxon>Rhynchosporium</taxon>
    </lineage>
</organism>
<reference evidence="4" key="1">
    <citation type="submission" date="2016-03" db="EMBL/GenBank/DDBJ databases">
        <authorList>
            <person name="Ploux O."/>
        </authorList>
    </citation>
    <scope>NUCLEOTIDE SEQUENCE [LARGE SCALE GENOMIC DNA]</scope>
    <source>
        <strain evidence="4">UK7</strain>
    </source>
</reference>
<dbReference type="EMBL" id="FJUW01000013">
    <property type="protein sequence ID" value="CZS97612.1"/>
    <property type="molecule type" value="Genomic_DNA"/>
</dbReference>
<dbReference type="FunCoup" id="A0A1E1KHY9">
    <property type="interactions" value="17"/>
</dbReference>
<dbReference type="STRING" id="914237.A0A1E1KHY9"/>
<dbReference type="GO" id="GO:0015079">
    <property type="term" value="F:potassium ion transmembrane transporter activity"/>
    <property type="evidence" value="ECO:0007669"/>
    <property type="project" value="InterPro"/>
</dbReference>
<dbReference type="Proteomes" id="UP000178129">
    <property type="component" value="Unassembled WGS sequence"/>
</dbReference>
<feature type="transmembrane region" description="Helical" evidence="2">
    <location>
        <begin position="79"/>
        <end position="97"/>
    </location>
</feature>
<dbReference type="InterPro" id="IPR031606">
    <property type="entry name" value="Kch1/2"/>
</dbReference>
<keyword evidence="2" id="KW-0812">Transmembrane</keyword>
<keyword evidence="2" id="KW-1133">Transmembrane helix</keyword>
<evidence type="ECO:0000256" key="2">
    <source>
        <dbReference type="SAM" id="Phobius"/>
    </source>
</evidence>
<evidence type="ECO:0000313" key="3">
    <source>
        <dbReference type="EMBL" id="CZS97612.1"/>
    </source>
</evidence>
<feature type="region of interest" description="Disordered" evidence="1">
    <location>
        <begin position="473"/>
        <end position="614"/>
    </location>
</feature>
<comment type="caution">
    <text evidence="3">The sequence shown here is derived from an EMBL/GenBank/DDBJ whole genome shotgun (WGS) entry which is preliminary data.</text>
</comment>
<keyword evidence="4" id="KW-1185">Reference proteome</keyword>
<feature type="region of interest" description="Disordered" evidence="1">
    <location>
        <begin position="408"/>
        <end position="435"/>
    </location>
</feature>
<dbReference type="InParanoid" id="A0A1E1KHY9"/>
<evidence type="ECO:0000313" key="4">
    <source>
        <dbReference type="Proteomes" id="UP000178129"/>
    </source>
</evidence>
<dbReference type="AlphaFoldDB" id="A0A1E1KHY9"/>
<feature type="compositionally biased region" description="Low complexity" evidence="1">
    <location>
        <begin position="538"/>
        <end position="547"/>
    </location>
</feature>
<feature type="compositionally biased region" description="Polar residues" evidence="1">
    <location>
        <begin position="416"/>
        <end position="429"/>
    </location>
</feature>
<evidence type="ECO:0008006" key="5">
    <source>
        <dbReference type="Google" id="ProtNLM"/>
    </source>
</evidence>
<gene>
    <name evidence="3" type="ORF">RCO7_00134</name>
</gene>
<dbReference type="PANTHER" id="PTHR36424:SF1">
    <property type="entry name" value="LOW AFFINITY K(+) TRANSPORTER 1-RELATED"/>
    <property type="match status" value="1"/>
</dbReference>
<sequence>MGCSGRVKADDIRPEQKWDFISLNDFHSGSCIEFFAYGYLWISLLVSLAVYGVDTFTAVNLLAFDKWSGTFDPPVAFDIQKWIFAGCIIASWVNLGYEHLRAMRVMKRGAVAESYLDSLAIRLQSIRQGKGRGWRRFLVFSELTKSKKGAEYVALFTYFSFQSWIRIILCQGPRQVLNALTLWSVVKANIPGNSKDAGGAILTFFENLGKLAEENNQQAVVLSGMAFTLVIWVFGALSLLLSALFYLFFLWHYIPNADGGLSGYCERKINLRLASIVSVKVNKALEEEERKRNKMDAKLAKKGEKPLGRQATLPTMFDSKTSDNLPPMPMLNRNDTMTTLPTYSSRPGTPSGHPGLELDHLDQKRPGATRNVTGSSFGSNAPLVGNASGMGYARSGSPAPSLAPLNTNGYPAPPQRTMTANSTTSSNWNRGPEPPRMPSAMGDRAYTASPMSYEGGPSMTGSPMDAYGRPIPRAVGNLRSNTPSGPAPSMGRRTPFDQGHGSNFSQGSIDGRNSPAPTSAGYQAYNPSIRSGSPGPGTPNFPNNNTPQHRNMTDPTQRGPGSRTDYFGSPAPPLGPRGAGGSNGIAGGIARLASPAPYNQSPNFMGPGAPSYRR</sequence>
<feature type="compositionally biased region" description="Polar residues" evidence="1">
    <location>
        <begin position="515"/>
        <end position="531"/>
    </location>
</feature>
<feature type="compositionally biased region" description="Gly residues" evidence="1">
    <location>
        <begin position="577"/>
        <end position="587"/>
    </location>
</feature>
<dbReference type="PANTHER" id="PTHR36424">
    <property type="entry name" value="PHEROMONE-REGULATED MEMBRANE PROTEIN 6"/>
    <property type="match status" value="1"/>
</dbReference>
<keyword evidence="2" id="KW-0472">Membrane</keyword>
<feature type="transmembrane region" description="Helical" evidence="2">
    <location>
        <begin position="229"/>
        <end position="254"/>
    </location>
</feature>
<proteinExistence type="predicted"/>
<dbReference type="Pfam" id="PF16944">
    <property type="entry name" value="KCH"/>
    <property type="match status" value="1"/>
</dbReference>
<protein>
    <recommendedName>
        <fullName evidence="5">Vacuolar membrane protein</fullName>
    </recommendedName>
</protein>
<name>A0A1E1KHY9_9HELO</name>
<evidence type="ECO:0000256" key="1">
    <source>
        <dbReference type="SAM" id="MobiDB-lite"/>
    </source>
</evidence>
<dbReference type="GO" id="GO:0005886">
    <property type="term" value="C:plasma membrane"/>
    <property type="evidence" value="ECO:0007669"/>
    <property type="project" value="InterPro"/>
</dbReference>
<feature type="transmembrane region" description="Helical" evidence="2">
    <location>
        <begin position="34"/>
        <end position="59"/>
    </location>
</feature>